<feature type="compositionally biased region" description="Basic and acidic residues" evidence="1">
    <location>
        <begin position="60"/>
        <end position="79"/>
    </location>
</feature>
<feature type="region of interest" description="Disordered" evidence="1">
    <location>
        <begin position="1"/>
        <end position="21"/>
    </location>
</feature>
<protein>
    <submittedName>
        <fullName evidence="2">Uncharacterized protein</fullName>
    </submittedName>
</protein>
<evidence type="ECO:0000256" key="1">
    <source>
        <dbReference type="SAM" id="MobiDB-lite"/>
    </source>
</evidence>
<dbReference type="PANTHER" id="PTHR34064">
    <property type="entry name" value="OS04G0672300 PROTEIN"/>
    <property type="match status" value="1"/>
</dbReference>
<dbReference type="PANTHER" id="PTHR34064:SF4">
    <property type="entry name" value="PROTEIN, PUTATIVE-RELATED"/>
    <property type="match status" value="1"/>
</dbReference>
<name>A0A8X7VWE1_BRACI</name>
<sequence length="240" mass="26124">METGEAIPVQEPGSGFQKPVKPDGFVMIDVESFSPVLHTDFSSSSPRITLHRSVSRKGSPRYDNERKLHCDADGNDKETSFPQSPLRGSSAPEKPSTFGPIDHADTVTTANTAVLSSPLHQITITTSAATAGNMISDQNRERRFGFARKSSFKRSHTSWMLDPKKIVLFCATFSSIAPTDGWMTGFGLWGRAVLLWRWSPAIMVSPGAFERCDDFEVVVGGLRLGEISIFSIDAPQSSGG</sequence>
<feature type="region of interest" description="Disordered" evidence="1">
    <location>
        <begin position="40"/>
        <end position="100"/>
    </location>
</feature>
<comment type="caution">
    <text evidence="2">The sequence shown here is derived from an EMBL/GenBank/DDBJ whole genome shotgun (WGS) entry which is preliminary data.</text>
</comment>
<reference evidence="2 3" key="1">
    <citation type="submission" date="2020-02" db="EMBL/GenBank/DDBJ databases">
        <authorList>
            <person name="Ma Q."/>
            <person name="Huang Y."/>
            <person name="Song X."/>
            <person name="Pei D."/>
        </authorList>
    </citation>
    <scope>NUCLEOTIDE SEQUENCE [LARGE SCALE GENOMIC DNA]</scope>
    <source>
        <strain evidence="2">Sxm20200214</strain>
        <tissue evidence="2">Leaf</tissue>
    </source>
</reference>
<evidence type="ECO:0000313" key="3">
    <source>
        <dbReference type="Proteomes" id="UP000886595"/>
    </source>
</evidence>
<evidence type="ECO:0000313" key="2">
    <source>
        <dbReference type="EMBL" id="KAG2318482.1"/>
    </source>
</evidence>
<proteinExistence type="predicted"/>
<dbReference type="Proteomes" id="UP000886595">
    <property type="component" value="Unassembled WGS sequence"/>
</dbReference>
<keyword evidence="3" id="KW-1185">Reference proteome</keyword>
<organism evidence="2 3">
    <name type="scientific">Brassica carinata</name>
    <name type="common">Ethiopian mustard</name>
    <name type="synonym">Abyssinian cabbage</name>
    <dbReference type="NCBI Taxonomy" id="52824"/>
    <lineage>
        <taxon>Eukaryota</taxon>
        <taxon>Viridiplantae</taxon>
        <taxon>Streptophyta</taxon>
        <taxon>Embryophyta</taxon>
        <taxon>Tracheophyta</taxon>
        <taxon>Spermatophyta</taxon>
        <taxon>Magnoliopsida</taxon>
        <taxon>eudicotyledons</taxon>
        <taxon>Gunneridae</taxon>
        <taxon>Pentapetalae</taxon>
        <taxon>rosids</taxon>
        <taxon>malvids</taxon>
        <taxon>Brassicales</taxon>
        <taxon>Brassicaceae</taxon>
        <taxon>Brassiceae</taxon>
        <taxon>Brassica</taxon>
    </lineage>
</organism>
<dbReference type="AlphaFoldDB" id="A0A8X7VWE1"/>
<feature type="compositionally biased region" description="Basic residues" evidence="1">
    <location>
        <begin position="49"/>
        <end position="59"/>
    </location>
</feature>
<dbReference type="EMBL" id="JAAMPC010000003">
    <property type="protein sequence ID" value="KAG2318482.1"/>
    <property type="molecule type" value="Genomic_DNA"/>
</dbReference>
<accession>A0A8X7VWE1</accession>
<gene>
    <name evidence="2" type="ORF">Bca52824_011695</name>
</gene>
<dbReference type="OrthoDB" id="683938at2759"/>